<dbReference type="Pfam" id="PF03719">
    <property type="entry name" value="Ribosomal_S5_C"/>
    <property type="match status" value="1"/>
</dbReference>
<dbReference type="GO" id="GO:0006412">
    <property type="term" value="P:translation"/>
    <property type="evidence" value="ECO:0007669"/>
    <property type="project" value="InterPro"/>
</dbReference>
<evidence type="ECO:0000256" key="8">
    <source>
        <dbReference type="SAM" id="MobiDB-lite"/>
    </source>
</evidence>
<gene>
    <name evidence="10" type="ORF">A2W52_02600</name>
</gene>
<dbReference type="FunFam" id="3.30.230.10:FF:000002">
    <property type="entry name" value="30S ribosomal protein S5"/>
    <property type="match status" value="1"/>
</dbReference>
<dbReference type="GO" id="GO:0005840">
    <property type="term" value="C:ribosome"/>
    <property type="evidence" value="ECO:0007669"/>
    <property type="project" value="UniProtKB-KW"/>
</dbReference>
<proteinExistence type="inferred from homology"/>
<evidence type="ECO:0000256" key="2">
    <source>
        <dbReference type="ARBA" id="ARBA00022980"/>
    </source>
</evidence>
<organism evidence="10 11">
    <name type="scientific">Candidatus Taylorbacteria bacterium RIFCSPHIGHO2_02_49_25</name>
    <dbReference type="NCBI Taxonomy" id="1802305"/>
    <lineage>
        <taxon>Bacteria</taxon>
        <taxon>Candidatus Tayloriibacteriota</taxon>
    </lineage>
</organism>
<dbReference type="AlphaFoldDB" id="A0A1G2MEJ4"/>
<dbReference type="PANTHER" id="PTHR48277">
    <property type="entry name" value="MITOCHONDRIAL RIBOSOMAL PROTEIN S5"/>
    <property type="match status" value="1"/>
</dbReference>
<keyword evidence="2 6" id="KW-0689">Ribosomal protein</keyword>
<dbReference type="GO" id="GO:0005737">
    <property type="term" value="C:cytoplasm"/>
    <property type="evidence" value="ECO:0007669"/>
    <property type="project" value="UniProtKB-ARBA"/>
</dbReference>
<evidence type="ECO:0000313" key="11">
    <source>
        <dbReference type="Proteomes" id="UP000176493"/>
    </source>
</evidence>
<keyword evidence="3 6" id="KW-0687">Ribonucleoprotein</keyword>
<evidence type="ECO:0000256" key="6">
    <source>
        <dbReference type="PROSITE-ProRule" id="PRU00268"/>
    </source>
</evidence>
<evidence type="ECO:0000256" key="4">
    <source>
        <dbReference type="ARBA" id="ARBA00035255"/>
    </source>
</evidence>
<dbReference type="Gene3D" id="3.30.230.10">
    <property type="match status" value="1"/>
</dbReference>
<dbReference type="SUPFAM" id="SSF54768">
    <property type="entry name" value="dsRNA-binding domain-like"/>
    <property type="match status" value="1"/>
</dbReference>
<dbReference type="PROSITE" id="PS50881">
    <property type="entry name" value="S5_DSRBD"/>
    <property type="match status" value="1"/>
</dbReference>
<evidence type="ECO:0000259" key="9">
    <source>
        <dbReference type="PROSITE" id="PS50881"/>
    </source>
</evidence>
<dbReference type="GO" id="GO:1990904">
    <property type="term" value="C:ribonucleoprotein complex"/>
    <property type="evidence" value="ECO:0007669"/>
    <property type="project" value="UniProtKB-UniRule"/>
</dbReference>
<comment type="caution">
    <text evidence="10">The sequence shown here is derived from an EMBL/GenBank/DDBJ whole genome shotgun (WGS) entry which is preliminary data.</text>
</comment>
<feature type="compositionally biased region" description="Basic and acidic residues" evidence="8">
    <location>
        <begin position="38"/>
        <end position="65"/>
    </location>
</feature>
<evidence type="ECO:0000256" key="7">
    <source>
        <dbReference type="RuleBase" id="RU003823"/>
    </source>
</evidence>
<evidence type="ECO:0000256" key="1">
    <source>
        <dbReference type="ARBA" id="ARBA00008945"/>
    </source>
</evidence>
<evidence type="ECO:0000256" key="3">
    <source>
        <dbReference type="ARBA" id="ARBA00023274"/>
    </source>
</evidence>
<name>A0A1G2MEJ4_9BACT</name>
<dbReference type="InterPro" id="IPR013810">
    <property type="entry name" value="Ribosomal_uS5_N"/>
</dbReference>
<evidence type="ECO:0000313" key="10">
    <source>
        <dbReference type="EMBL" id="OHA21422.1"/>
    </source>
</evidence>
<reference evidence="10 11" key="1">
    <citation type="journal article" date="2016" name="Nat. Commun.">
        <title>Thousands of microbial genomes shed light on interconnected biogeochemical processes in an aquifer system.</title>
        <authorList>
            <person name="Anantharaman K."/>
            <person name="Brown C.T."/>
            <person name="Hug L.A."/>
            <person name="Sharon I."/>
            <person name="Castelle C.J."/>
            <person name="Probst A.J."/>
            <person name="Thomas B.C."/>
            <person name="Singh A."/>
            <person name="Wilkins M.J."/>
            <person name="Karaoz U."/>
            <person name="Brodie E.L."/>
            <person name="Williams K.H."/>
            <person name="Hubbard S.S."/>
            <person name="Banfield J.F."/>
        </authorList>
    </citation>
    <scope>NUCLEOTIDE SEQUENCE [LARGE SCALE GENOMIC DNA]</scope>
</reference>
<dbReference type="PANTHER" id="PTHR48277:SF1">
    <property type="entry name" value="MITOCHONDRIAL RIBOSOMAL PROTEIN S5"/>
    <property type="match status" value="1"/>
</dbReference>
<dbReference type="InterPro" id="IPR005324">
    <property type="entry name" value="Ribosomal_uS5_C"/>
</dbReference>
<evidence type="ECO:0000256" key="5">
    <source>
        <dbReference type="ARBA" id="ARBA00035519"/>
    </source>
</evidence>
<feature type="region of interest" description="Disordered" evidence="8">
    <location>
        <begin position="1"/>
        <end position="65"/>
    </location>
</feature>
<dbReference type="InterPro" id="IPR000851">
    <property type="entry name" value="Ribosomal_uS5"/>
</dbReference>
<dbReference type="EMBL" id="MHRJ01000045">
    <property type="protein sequence ID" value="OHA21422.1"/>
    <property type="molecule type" value="Genomic_DNA"/>
</dbReference>
<protein>
    <recommendedName>
        <fullName evidence="4">Small ribosomal subunit protein uS5</fullName>
    </recommendedName>
    <alternativeName>
        <fullName evidence="5">30S ribosomal protein S5</fullName>
    </alternativeName>
</protein>
<dbReference type="InterPro" id="IPR020568">
    <property type="entry name" value="Ribosomal_Su5_D2-typ_SF"/>
</dbReference>
<accession>A0A1G2MEJ4</accession>
<dbReference type="InterPro" id="IPR014721">
    <property type="entry name" value="Ribsml_uS5_D2-typ_fold_subgr"/>
</dbReference>
<comment type="similarity">
    <text evidence="1 7">Belongs to the universal ribosomal protein uS5 family.</text>
</comment>
<dbReference type="GO" id="GO:0003735">
    <property type="term" value="F:structural constituent of ribosome"/>
    <property type="evidence" value="ECO:0007669"/>
    <property type="project" value="UniProtKB-UniRule"/>
</dbReference>
<feature type="domain" description="S5 DRBM" evidence="9">
    <location>
        <begin position="65"/>
        <end position="128"/>
    </location>
</feature>
<dbReference type="Pfam" id="PF00333">
    <property type="entry name" value="Ribosomal_S5"/>
    <property type="match status" value="1"/>
</dbReference>
<sequence length="219" mass="23279">MADEAKTENVPVKIVSETKATAPSSARPAFSGGRRGRGRGDGRGGQERSGRRGGGRREERMRPEFDQKMLNVRRVARVVAGGRRFNFSVLVVIGNRKGAVGVGTGKAGDTALAIEKATRSARKHLLRIARTTNNSIPHALDAKYSSASIVLFPAKSKGLIAGSAVRSVLELSGITDVNAKILSGSKNKLNIARATIKALSSLKAPKVNLESRISNLEKI</sequence>
<dbReference type="SUPFAM" id="SSF54211">
    <property type="entry name" value="Ribosomal protein S5 domain 2-like"/>
    <property type="match status" value="1"/>
</dbReference>
<dbReference type="GO" id="GO:0003723">
    <property type="term" value="F:RNA binding"/>
    <property type="evidence" value="ECO:0007669"/>
    <property type="project" value="InterPro"/>
</dbReference>
<dbReference type="Proteomes" id="UP000176493">
    <property type="component" value="Unassembled WGS sequence"/>
</dbReference>
<dbReference type="Gene3D" id="3.30.160.20">
    <property type="match status" value="1"/>
</dbReference>